<keyword evidence="6" id="KW-1185">Reference proteome</keyword>
<dbReference type="GO" id="GO:0016810">
    <property type="term" value="F:hydrolase activity, acting on carbon-nitrogen (but not peptide) bonds"/>
    <property type="evidence" value="ECO:0007669"/>
    <property type="project" value="InterPro"/>
</dbReference>
<dbReference type="Pfam" id="PF01522">
    <property type="entry name" value="Polysacc_deac_1"/>
    <property type="match status" value="1"/>
</dbReference>
<dbReference type="PROSITE" id="PS51257">
    <property type="entry name" value="PROKAR_LIPOPROTEIN"/>
    <property type="match status" value="1"/>
</dbReference>
<evidence type="ECO:0000256" key="3">
    <source>
        <dbReference type="SAM" id="Coils"/>
    </source>
</evidence>
<keyword evidence="5" id="KW-0449">Lipoprotein</keyword>
<name>A0A3D9I0U7_9BACL</name>
<sequence>MFLRRRSWASVISLVILVSIILAACNKEVPTHAEGKATKLETGAVTVYKKKAISKKSKVYYKDRVAVLMYHDLVKGKTTKKALSAEVFKKQMELLKTSGFRVIGMKEYSDFVLKGGKVPDNAVLITFDDGYESFYKLAYPVLKEYGYPATAFLIVRSIDERIGVPKMTWDQMREMQKDGMTFYSHTYDSHAYADVNERGKSKPALTARKYLINKKRQETKEEARQRIIDDLKKAEERLKEELGNTDSILCFPYGAYNDTVMEALKSLDIQISFTIEKGVNSRSDAKGFRINAAKVGMDPETTIGQLKKIKAYTG</sequence>
<evidence type="ECO:0000313" key="6">
    <source>
        <dbReference type="Proteomes" id="UP000256977"/>
    </source>
</evidence>
<comment type="subcellular location">
    <subcellularLocation>
        <location evidence="1">Secreted</location>
    </subcellularLocation>
</comment>
<evidence type="ECO:0000256" key="1">
    <source>
        <dbReference type="ARBA" id="ARBA00004613"/>
    </source>
</evidence>
<feature type="domain" description="NodB homology" evidence="4">
    <location>
        <begin position="121"/>
        <end position="314"/>
    </location>
</feature>
<keyword evidence="3" id="KW-0175">Coiled coil</keyword>
<accession>A0A3D9I0U7</accession>
<dbReference type="PANTHER" id="PTHR34216:SF3">
    <property type="entry name" value="POLY-BETA-1,6-N-ACETYL-D-GLUCOSAMINE N-DEACETYLASE"/>
    <property type="match status" value="1"/>
</dbReference>
<gene>
    <name evidence="5" type="ORF">DFP98_1438</name>
</gene>
<evidence type="ECO:0000313" key="5">
    <source>
        <dbReference type="EMBL" id="RED55364.1"/>
    </source>
</evidence>
<dbReference type="GO" id="GO:0005975">
    <property type="term" value="P:carbohydrate metabolic process"/>
    <property type="evidence" value="ECO:0007669"/>
    <property type="project" value="InterPro"/>
</dbReference>
<feature type="coiled-coil region" evidence="3">
    <location>
        <begin position="217"/>
        <end position="244"/>
    </location>
</feature>
<protein>
    <submittedName>
        <fullName evidence="5">Biofilm PGA synthesis lipoprotein PgaB</fullName>
    </submittedName>
</protein>
<dbReference type="SUPFAM" id="SSF88713">
    <property type="entry name" value="Glycoside hydrolase/deacetylase"/>
    <property type="match status" value="1"/>
</dbReference>
<dbReference type="AlphaFoldDB" id="A0A3D9I0U7"/>
<dbReference type="EMBL" id="QRDZ01000043">
    <property type="protein sequence ID" value="RED55364.1"/>
    <property type="molecule type" value="Genomic_DNA"/>
</dbReference>
<dbReference type="InterPro" id="IPR011330">
    <property type="entry name" value="Glyco_hydro/deAcase_b/a-brl"/>
</dbReference>
<proteinExistence type="predicted"/>
<organism evidence="5 6">
    <name type="scientific">Cohnella phaseoli</name>
    <dbReference type="NCBI Taxonomy" id="456490"/>
    <lineage>
        <taxon>Bacteria</taxon>
        <taxon>Bacillati</taxon>
        <taxon>Bacillota</taxon>
        <taxon>Bacilli</taxon>
        <taxon>Bacillales</taxon>
        <taxon>Paenibacillaceae</taxon>
        <taxon>Cohnella</taxon>
    </lineage>
</organism>
<dbReference type="InterPro" id="IPR002509">
    <property type="entry name" value="NODB_dom"/>
</dbReference>
<dbReference type="Gene3D" id="3.20.20.370">
    <property type="entry name" value="Glycoside hydrolase/deacetylase"/>
    <property type="match status" value="1"/>
</dbReference>
<dbReference type="Proteomes" id="UP000256977">
    <property type="component" value="Unassembled WGS sequence"/>
</dbReference>
<reference evidence="5 6" key="1">
    <citation type="submission" date="2018-07" db="EMBL/GenBank/DDBJ databases">
        <title>Genomic Encyclopedia of Type Strains, Phase III (KMG-III): the genomes of soil and plant-associated and newly described type strains.</title>
        <authorList>
            <person name="Whitman W."/>
        </authorList>
    </citation>
    <scope>NUCLEOTIDE SEQUENCE [LARGE SCALE GENOMIC DNA]</scope>
    <source>
        <strain evidence="5 6">CECT 7287</strain>
    </source>
</reference>
<keyword evidence="2" id="KW-0732">Signal</keyword>
<comment type="caution">
    <text evidence="5">The sequence shown here is derived from an EMBL/GenBank/DDBJ whole genome shotgun (WGS) entry which is preliminary data.</text>
</comment>
<dbReference type="PROSITE" id="PS51677">
    <property type="entry name" value="NODB"/>
    <property type="match status" value="1"/>
</dbReference>
<dbReference type="OrthoDB" id="9778320at2"/>
<dbReference type="InterPro" id="IPR051398">
    <property type="entry name" value="Polysacch_Deacetylase"/>
</dbReference>
<dbReference type="GO" id="GO:0005576">
    <property type="term" value="C:extracellular region"/>
    <property type="evidence" value="ECO:0007669"/>
    <property type="project" value="UniProtKB-SubCell"/>
</dbReference>
<evidence type="ECO:0000259" key="4">
    <source>
        <dbReference type="PROSITE" id="PS51677"/>
    </source>
</evidence>
<evidence type="ECO:0000256" key="2">
    <source>
        <dbReference type="ARBA" id="ARBA00022729"/>
    </source>
</evidence>
<dbReference type="PANTHER" id="PTHR34216">
    <property type="match status" value="1"/>
</dbReference>